<gene>
    <name evidence="1" type="ORF">FAGAP_1189</name>
</gene>
<accession>A0A9P5BIT5</accession>
<dbReference type="AlphaFoldDB" id="A0A9P5BIT5"/>
<comment type="caution">
    <text evidence="1">The sequence shown here is derived from an EMBL/GenBank/DDBJ whole genome shotgun (WGS) entry which is preliminary data.</text>
</comment>
<dbReference type="EMBL" id="LUFC02000067">
    <property type="protein sequence ID" value="KAF4502603.1"/>
    <property type="molecule type" value="Genomic_DNA"/>
</dbReference>
<protein>
    <submittedName>
        <fullName evidence="1">Uncharacterized protein</fullName>
    </submittedName>
</protein>
<dbReference type="Proteomes" id="UP000737391">
    <property type="component" value="Unassembled WGS sequence"/>
</dbReference>
<evidence type="ECO:0000313" key="1">
    <source>
        <dbReference type="EMBL" id="KAF4502603.1"/>
    </source>
</evidence>
<organism evidence="1 2">
    <name type="scientific">Fusarium agapanthi</name>
    <dbReference type="NCBI Taxonomy" id="1803897"/>
    <lineage>
        <taxon>Eukaryota</taxon>
        <taxon>Fungi</taxon>
        <taxon>Dikarya</taxon>
        <taxon>Ascomycota</taxon>
        <taxon>Pezizomycotina</taxon>
        <taxon>Sordariomycetes</taxon>
        <taxon>Hypocreomycetidae</taxon>
        <taxon>Hypocreales</taxon>
        <taxon>Nectriaceae</taxon>
        <taxon>Fusarium</taxon>
        <taxon>Fusarium fujikuroi species complex</taxon>
    </lineage>
</organism>
<evidence type="ECO:0000313" key="2">
    <source>
        <dbReference type="Proteomes" id="UP000737391"/>
    </source>
</evidence>
<name>A0A9P5BIT5_9HYPO</name>
<keyword evidence="2" id="KW-1185">Reference proteome</keyword>
<reference evidence="1" key="1">
    <citation type="submission" date="2020-01" db="EMBL/GenBank/DDBJ databases">
        <title>Identification and distribution of gene clusters putatively required for synthesis of sphingolipid metabolism inhibitors in phylogenetically diverse species of the filamentous fungus Fusarium.</title>
        <authorList>
            <person name="Kim H.-S."/>
            <person name="Busman M."/>
            <person name="Brown D.W."/>
            <person name="Divon H."/>
            <person name="Uhlig S."/>
            <person name="Proctor R.H."/>
        </authorList>
    </citation>
    <scope>NUCLEOTIDE SEQUENCE</scope>
    <source>
        <strain evidence="1">NRRL 31653</strain>
    </source>
</reference>
<sequence>MDKIQQKPAVSGILKTKLFTKLEVNEKGSTPDDLPTLWGVCRVLRGLPFQLGYFEDSEGLLMRLFLDELWKLYAQVKQGPNSEMSRALEHLRNVPSDDLQNVARIRCLCSARALSIRLKPHDPVVLEAWLDYCQHYDKSSLRKDVFLCHYEKAYEEAKANQQITGSRTDGEKVIMVLMDYCYVAHYICHDRALAYRLSSELWDLTGAALAREEPPQAWSRGQDVNDVLQSVKALFKKSSDSPLTESERSNLKRFLENETHTKRIQGKDYREEAKDLRRLVVAFDECVDLDWVASY</sequence>
<proteinExistence type="predicted"/>
<dbReference type="OrthoDB" id="5074980at2759"/>